<organism evidence="3 4">
    <name type="scientific">Trichlorobacter lovleyi (strain ATCC BAA-1151 / DSM 17278 / SZ)</name>
    <name type="common">Geobacter lovleyi</name>
    <dbReference type="NCBI Taxonomy" id="398767"/>
    <lineage>
        <taxon>Bacteria</taxon>
        <taxon>Pseudomonadati</taxon>
        <taxon>Thermodesulfobacteriota</taxon>
        <taxon>Desulfuromonadia</taxon>
        <taxon>Geobacterales</taxon>
        <taxon>Geobacteraceae</taxon>
        <taxon>Trichlorobacter</taxon>
    </lineage>
</organism>
<dbReference type="PROSITE" id="PS50110">
    <property type="entry name" value="RESPONSE_REGULATORY"/>
    <property type="match status" value="1"/>
</dbReference>
<evidence type="ECO:0000259" key="2">
    <source>
        <dbReference type="PROSITE" id="PS50110"/>
    </source>
</evidence>
<dbReference type="Pfam" id="PF00072">
    <property type="entry name" value="Response_reg"/>
    <property type="match status" value="1"/>
</dbReference>
<reference evidence="3 4" key="1">
    <citation type="submission" date="2008-05" db="EMBL/GenBank/DDBJ databases">
        <title>Complete sequence of chromosome of Geobacter lovleyi SZ.</title>
        <authorList>
            <consortium name="US DOE Joint Genome Institute"/>
            <person name="Lucas S."/>
            <person name="Copeland A."/>
            <person name="Lapidus A."/>
            <person name="Glavina del Rio T."/>
            <person name="Dalin E."/>
            <person name="Tice H."/>
            <person name="Bruce D."/>
            <person name="Goodwin L."/>
            <person name="Pitluck S."/>
            <person name="Chertkov O."/>
            <person name="Meincke L."/>
            <person name="Brettin T."/>
            <person name="Detter J.C."/>
            <person name="Han C."/>
            <person name="Tapia R."/>
            <person name="Kuske C.R."/>
            <person name="Schmutz J."/>
            <person name="Larimer F."/>
            <person name="Land M."/>
            <person name="Hauser L."/>
            <person name="Kyrpides N."/>
            <person name="Mikhailova N."/>
            <person name="Sung Y."/>
            <person name="Fletcher K.E."/>
            <person name="Ritalahti K.M."/>
            <person name="Loeffler F.E."/>
            <person name="Richardson P."/>
        </authorList>
    </citation>
    <scope>NUCLEOTIDE SEQUENCE [LARGE SCALE GENOMIC DNA]</scope>
    <source>
        <strain evidence="4">ATCC BAA-1151 / DSM 17278 / SZ</strain>
    </source>
</reference>
<evidence type="ECO:0000313" key="3">
    <source>
        <dbReference type="EMBL" id="ACD96454.1"/>
    </source>
</evidence>
<dbReference type="GO" id="GO:0000160">
    <property type="term" value="P:phosphorelay signal transduction system"/>
    <property type="evidence" value="ECO:0007669"/>
    <property type="project" value="InterPro"/>
</dbReference>
<feature type="domain" description="Response regulatory" evidence="2">
    <location>
        <begin position="3"/>
        <end position="119"/>
    </location>
</feature>
<evidence type="ECO:0000313" key="4">
    <source>
        <dbReference type="Proteomes" id="UP000002420"/>
    </source>
</evidence>
<keyword evidence="1" id="KW-0597">Phosphoprotein</keyword>
<feature type="modified residue" description="4-aspartylphosphate" evidence="1">
    <location>
        <position position="54"/>
    </location>
</feature>
<protein>
    <submittedName>
        <fullName evidence="3">Response regulator receiver protein</fullName>
    </submittedName>
</protein>
<dbReference type="KEGG" id="glo:Glov_2741"/>
<dbReference type="AlphaFoldDB" id="B3E7D7"/>
<proteinExistence type="predicted"/>
<dbReference type="PANTHER" id="PTHR43228:SF1">
    <property type="entry name" value="TWO-COMPONENT RESPONSE REGULATOR ARR22"/>
    <property type="match status" value="1"/>
</dbReference>
<dbReference type="STRING" id="398767.Glov_2741"/>
<dbReference type="OrthoDB" id="9801101at2"/>
<dbReference type="CDD" id="cd17541">
    <property type="entry name" value="REC_CheB-like"/>
    <property type="match status" value="1"/>
</dbReference>
<dbReference type="RefSeq" id="WP_012470783.1">
    <property type="nucleotide sequence ID" value="NC_010814.1"/>
</dbReference>
<keyword evidence="4" id="KW-1185">Reference proteome</keyword>
<dbReference type="Gene3D" id="3.40.50.2300">
    <property type="match status" value="1"/>
</dbReference>
<dbReference type="eggNOG" id="COG2201">
    <property type="taxonomic scope" value="Bacteria"/>
</dbReference>
<gene>
    <name evidence="3" type="ordered locus">Glov_2741</name>
</gene>
<name>B3E7D7_TRIL1</name>
<sequence length="119" mass="12916">MKKVLVVDDSLSVTRQLEKIINDSGDFVCVGHAKNGAEAIKMNHTEDPDIICMDMNMPGMDGLTALRSLVMLDKAVQVVMVTSLGGVGDKFTEAIKLGAKNVISKPFETENVLRILRAL</sequence>
<dbReference type="SUPFAM" id="SSF52172">
    <property type="entry name" value="CheY-like"/>
    <property type="match status" value="1"/>
</dbReference>
<dbReference type="InterPro" id="IPR001789">
    <property type="entry name" value="Sig_transdc_resp-reg_receiver"/>
</dbReference>
<dbReference type="SMART" id="SM00448">
    <property type="entry name" value="REC"/>
    <property type="match status" value="1"/>
</dbReference>
<evidence type="ECO:0000256" key="1">
    <source>
        <dbReference type="PROSITE-ProRule" id="PRU00169"/>
    </source>
</evidence>
<dbReference type="InterPro" id="IPR011006">
    <property type="entry name" value="CheY-like_superfamily"/>
</dbReference>
<dbReference type="HOGENOM" id="CLU_000445_69_15_7"/>
<dbReference type="EMBL" id="CP001089">
    <property type="protein sequence ID" value="ACD96454.1"/>
    <property type="molecule type" value="Genomic_DNA"/>
</dbReference>
<dbReference type="Proteomes" id="UP000002420">
    <property type="component" value="Chromosome"/>
</dbReference>
<dbReference type="PANTHER" id="PTHR43228">
    <property type="entry name" value="TWO-COMPONENT RESPONSE REGULATOR"/>
    <property type="match status" value="1"/>
</dbReference>
<accession>B3E7D7</accession>
<dbReference type="InterPro" id="IPR052048">
    <property type="entry name" value="ST_Response_Regulator"/>
</dbReference>